<protein>
    <submittedName>
        <fullName evidence="2">Uncharacterized protein</fullName>
    </submittedName>
</protein>
<proteinExistence type="predicted"/>
<accession>A0A9D4H417</accession>
<comment type="caution">
    <text evidence="2">The sequence shown here is derived from an EMBL/GenBank/DDBJ whole genome shotgun (WGS) entry which is preliminary data.</text>
</comment>
<reference evidence="2" key="1">
    <citation type="journal article" date="2019" name="bioRxiv">
        <title>The Genome of the Zebra Mussel, Dreissena polymorpha: A Resource for Invasive Species Research.</title>
        <authorList>
            <person name="McCartney M.A."/>
            <person name="Auch B."/>
            <person name="Kono T."/>
            <person name="Mallez S."/>
            <person name="Zhang Y."/>
            <person name="Obille A."/>
            <person name="Becker A."/>
            <person name="Abrahante J.E."/>
            <person name="Garbe J."/>
            <person name="Badalamenti J.P."/>
            <person name="Herman A."/>
            <person name="Mangelson H."/>
            <person name="Liachko I."/>
            <person name="Sullivan S."/>
            <person name="Sone E.D."/>
            <person name="Koren S."/>
            <person name="Silverstein K.A.T."/>
            <person name="Beckman K.B."/>
            <person name="Gohl D.M."/>
        </authorList>
    </citation>
    <scope>NUCLEOTIDE SEQUENCE</scope>
    <source>
        <strain evidence="2">Duluth1</strain>
        <tissue evidence="2">Whole animal</tissue>
    </source>
</reference>
<name>A0A9D4H417_DREPO</name>
<dbReference type="EMBL" id="JAIWYP010000005">
    <property type="protein sequence ID" value="KAH3828130.1"/>
    <property type="molecule type" value="Genomic_DNA"/>
</dbReference>
<dbReference type="AlphaFoldDB" id="A0A9D4H417"/>
<sequence>MQCETSAHLLHGRRLTGLPYSDAKAVGDSSFPNVTRRDITQRAQARVRLIEKYRHRWTHEYLTSLREFQHSSDDTFGRRSYRAGRLQTATSVDPGCGRRASHRK</sequence>
<keyword evidence="3" id="KW-1185">Reference proteome</keyword>
<evidence type="ECO:0000256" key="1">
    <source>
        <dbReference type="SAM" id="MobiDB-lite"/>
    </source>
</evidence>
<organism evidence="2 3">
    <name type="scientific">Dreissena polymorpha</name>
    <name type="common">Zebra mussel</name>
    <name type="synonym">Mytilus polymorpha</name>
    <dbReference type="NCBI Taxonomy" id="45954"/>
    <lineage>
        <taxon>Eukaryota</taxon>
        <taxon>Metazoa</taxon>
        <taxon>Spiralia</taxon>
        <taxon>Lophotrochozoa</taxon>
        <taxon>Mollusca</taxon>
        <taxon>Bivalvia</taxon>
        <taxon>Autobranchia</taxon>
        <taxon>Heteroconchia</taxon>
        <taxon>Euheterodonta</taxon>
        <taxon>Imparidentia</taxon>
        <taxon>Neoheterodontei</taxon>
        <taxon>Myida</taxon>
        <taxon>Dreissenoidea</taxon>
        <taxon>Dreissenidae</taxon>
        <taxon>Dreissena</taxon>
    </lineage>
</organism>
<feature type="region of interest" description="Disordered" evidence="1">
    <location>
        <begin position="71"/>
        <end position="104"/>
    </location>
</feature>
<reference evidence="2" key="2">
    <citation type="submission" date="2020-11" db="EMBL/GenBank/DDBJ databases">
        <authorList>
            <person name="McCartney M.A."/>
            <person name="Auch B."/>
            <person name="Kono T."/>
            <person name="Mallez S."/>
            <person name="Becker A."/>
            <person name="Gohl D.M."/>
            <person name="Silverstein K.A.T."/>
            <person name="Koren S."/>
            <person name="Bechman K.B."/>
            <person name="Herman A."/>
            <person name="Abrahante J.E."/>
            <person name="Garbe J."/>
        </authorList>
    </citation>
    <scope>NUCLEOTIDE SEQUENCE</scope>
    <source>
        <strain evidence="2">Duluth1</strain>
        <tissue evidence="2">Whole animal</tissue>
    </source>
</reference>
<evidence type="ECO:0000313" key="2">
    <source>
        <dbReference type="EMBL" id="KAH3828130.1"/>
    </source>
</evidence>
<dbReference type="Proteomes" id="UP000828390">
    <property type="component" value="Unassembled WGS sequence"/>
</dbReference>
<evidence type="ECO:0000313" key="3">
    <source>
        <dbReference type="Proteomes" id="UP000828390"/>
    </source>
</evidence>
<gene>
    <name evidence="2" type="ORF">DPMN_130082</name>
</gene>